<dbReference type="SUPFAM" id="SSF116726">
    <property type="entry name" value="TrkA C-terminal domain-like"/>
    <property type="match status" value="1"/>
</dbReference>
<dbReference type="Proteomes" id="UP001199915">
    <property type="component" value="Unassembled WGS sequence"/>
</dbReference>
<dbReference type="InterPro" id="IPR003148">
    <property type="entry name" value="RCK_N"/>
</dbReference>
<dbReference type="GO" id="GO:0006813">
    <property type="term" value="P:potassium ion transport"/>
    <property type="evidence" value="ECO:0007669"/>
    <property type="project" value="InterPro"/>
</dbReference>
<proteinExistence type="predicted"/>
<evidence type="ECO:0000259" key="2">
    <source>
        <dbReference type="PROSITE" id="PS51202"/>
    </source>
</evidence>
<dbReference type="InterPro" id="IPR006037">
    <property type="entry name" value="RCK_C"/>
</dbReference>
<gene>
    <name evidence="3" type="ORF">L0N21_13290</name>
</gene>
<organism evidence="3 4">
    <name type="scientific">Fusicatenibacter saccharivorans</name>
    <dbReference type="NCBI Taxonomy" id="1150298"/>
    <lineage>
        <taxon>Bacteria</taxon>
        <taxon>Bacillati</taxon>
        <taxon>Bacillota</taxon>
        <taxon>Clostridia</taxon>
        <taxon>Lachnospirales</taxon>
        <taxon>Lachnospiraceae</taxon>
        <taxon>Fusicatenibacter</taxon>
    </lineage>
</organism>
<dbReference type="PROSITE" id="PS51201">
    <property type="entry name" value="RCK_N"/>
    <property type="match status" value="1"/>
</dbReference>
<accession>A0AAE3JV95</accession>
<dbReference type="EMBL" id="JAKNFS010000019">
    <property type="protein sequence ID" value="MCG4766473.1"/>
    <property type="molecule type" value="Genomic_DNA"/>
</dbReference>
<dbReference type="Pfam" id="PF02080">
    <property type="entry name" value="TrkA_C"/>
    <property type="match status" value="1"/>
</dbReference>
<dbReference type="PANTHER" id="PTHR43833">
    <property type="entry name" value="POTASSIUM CHANNEL PROTEIN 2-RELATED-RELATED"/>
    <property type="match status" value="1"/>
</dbReference>
<sequence length="218" mass="23611">MSKQYAVIGLGKFGFSVATTLAQAGKEVLAVDKDAEPVQEIADLVTYAARADITDSRVFASLGISNMDVVIVGISENMESSILATLQAKEAGVPLVIAKGMSQMHANILKKVGADRVVMAESETGIRLGKSLISGGFQDFFMLSDSFSMVELPVPEAWTGHNLEELDLRKKYSINVIAVKDGEDIRVTVNPKTLLRAEEVLILIGENKELAKLMKNRK</sequence>
<feature type="domain" description="RCK C-terminal" evidence="2">
    <location>
        <begin position="135"/>
        <end position="218"/>
    </location>
</feature>
<dbReference type="AlphaFoldDB" id="A0AAE3JV95"/>
<dbReference type="Gene3D" id="3.40.50.720">
    <property type="entry name" value="NAD(P)-binding Rossmann-like Domain"/>
    <property type="match status" value="1"/>
</dbReference>
<dbReference type="InterPro" id="IPR036721">
    <property type="entry name" value="RCK_C_sf"/>
</dbReference>
<dbReference type="InterPro" id="IPR050721">
    <property type="entry name" value="Trk_Ktr_HKT_K-transport"/>
</dbReference>
<reference evidence="3" key="1">
    <citation type="submission" date="2022-01" db="EMBL/GenBank/DDBJ databases">
        <title>Collection of gut derived symbiotic bacterial strains cultured from healthy donors.</title>
        <authorList>
            <person name="Lin H."/>
            <person name="Kohout C."/>
            <person name="Waligurski E."/>
            <person name="Pamer E.G."/>
        </authorList>
    </citation>
    <scope>NUCLEOTIDE SEQUENCE</scope>
    <source>
        <strain evidence="3">DFI.5.49</strain>
    </source>
</reference>
<name>A0AAE3JV95_9FIRM</name>
<dbReference type="SUPFAM" id="SSF51735">
    <property type="entry name" value="NAD(P)-binding Rossmann-fold domains"/>
    <property type="match status" value="1"/>
</dbReference>
<feature type="domain" description="RCK N-terminal" evidence="1">
    <location>
        <begin position="2"/>
        <end position="119"/>
    </location>
</feature>
<dbReference type="Gene3D" id="3.30.70.1450">
    <property type="entry name" value="Regulator of K+ conductance, C-terminal domain"/>
    <property type="match status" value="1"/>
</dbReference>
<dbReference type="PANTHER" id="PTHR43833:SF7">
    <property type="entry name" value="KTR SYSTEM POTASSIUM UPTAKE PROTEIN C"/>
    <property type="match status" value="1"/>
</dbReference>
<comment type="caution">
    <text evidence="3">The sequence shown here is derived from an EMBL/GenBank/DDBJ whole genome shotgun (WGS) entry which is preliminary data.</text>
</comment>
<evidence type="ECO:0000259" key="1">
    <source>
        <dbReference type="PROSITE" id="PS51201"/>
    </source>
</evidence>
<dbReference type="RefSeq" id="WP_173827600.1">
    <property type="nucleotide sequence ID" value="NZ_JAAITZ010000020.1"/>
</dbReference>
<dbReference type="GO" id="GO:0008324">
    <property type="term" value="F:monoatomic cation transmembrane transporter activity"/>
    <property type="evidence" value="ECO:0007669"/>
    <property type="project" value="InterPro"/>
</dbReference>
<protein>
    <submittedName>
        <fullName evidence="3">TrkA family potassium uptake protein</fullName>
    </submittedName>
</protein>
<evidence type="ECO:0000313" key="3">
    <source>
        <dbReference type="EMBL" id="MCG4766473.1"/>
    </source>
</evidence>
<dbReference type="Pfam" id="PF02254">
    <property type="entry name" value="TrkA_N"/>
    <property type="match status" value="1"/>
</dbReference>
<dbReference type="InterPro" id="IPR036291">
    <property type="entry name" value="NAD(P)-bd_dom_sf"/>
</dbReference>
<dbReference type="PROSITE" id="PS51202">
    <property type="entry name" value="RCK_C"/>
    <property type="match status" value="1"/>
</dbReference>
<evidence type="ECO:0000313" key="4">
    <source>
        <dbReference type="Proteomes" id="UP001199915"/>
    </source>
</evidence>